<evidence type="ECO:0000313" key="1">
    <source>
        <dbReference type="EMBL" id="CAG7868808.1"/>
    </source>
</evidence>
<dbReference type="AlphaFoldDB" id="A0A3P5Z0I9"/>
<gene>
    <name evidence="2" type="ORF">BRAA06T24188Z</name>
    <name evidence="1" type="ORF">BRAPAZ1V2_A06P10480.2</name>
</gene>
<feature type="non-terminal residue" evidence="2">
    <location>
        <position position="1"/>
    </location>
</feature>
<dbReference type="Gramene" id="A06p10480.2_BraZ1">
    <property type="protein sequence ID" value="A06p10480.2_BraZ1.CDS.1"/>
    <property type="gene ID" value="A06g10480.2_BraZ1"/>
</dbReference>
<proteinExistence type="predicted"/>
<protein>
    <submittedName>
        <fullName evidence="1">Uncharacterized protein</fullName>
    </submittedName>
</protein>
<evidence type="ECO:0000313" key="2">
    <source>
        <dbReference type="EMBL" id="VDC65648.1"/>
    </source>
</evidence>
<sequence>NRDVPRLLHSTRGLFSYRGGGAGDKRSTPTCISSLLQTNLALIRFTRAYHSHQFASPTDRALRYSIGSRFD</sequence>
<dbReference type="EMBL" id="LS974622">
    <property type="protein sequence ID" value="CAG7868808.1"/>
    <property type="molecule type" value="Genomic_DNA"/>
</dbReference>
<reference evidence="2" key="1">
    <citation type="submission" date="2018-11" db="EMBL/GenBank/DDBJ databases">
        <authorList>
            <consortium name="Genoscope - CEA"/>
            <person name="William W."/>
        </authorList>
    </citation>
    <scope>NUCLEOTIDE SEQUENCE</scope>
</reference>
<organism evidence="2">
    <name type="scientific">Brassica campestris</name>
    <name type="common">Field mustard</name>
    <dbReference type="NCBI Taxonomy" id="3711"/>
    <lineage>
        <taxon>Eukaryota</taxon>
        <taxon>Viridiplantae</taxon>
        <taxon>Streptophyta</taxon>
        <taxon>Embryophyta</taxon>
        <taxon>Tracheophyta</taxon>
        <taxon>Spermatophyta</taxon>
        <taxon>Magnoliopsida</taxon>
        <taxon>eudicotyledons</taxon>
        <taxon>Gunneridae</taxon>
        <taxon>Pentapetalae</taxon>
        <taxon>rosids</taxon>
        <taxon>malvids</taxon>
        <taxon>Brassicales</taxon>
        <taxon>Brassicaceae</taxon>
        <taxon>Brassiceae</taxon>
        <taxon>Brassica</taxon>
    </lineage>
</organism>
<dbReference type="EMBL" id="LR031569">
    <property type="protein sequence ID" value="VDC65648.1"/>
    <property type="molecule type" value="Genomic_DNA"/>
</dbReference>
<accession>A0A3P5Z0I9</accession>
<dbReference type="Proteomes" id="UP000694005">
    <property type="component" value="Chromosome A06"/>
</dbReference>
<name>A0A3P5Z0I9_BRACM</name>
<feature type="non-terminal residue" evidence="2">
    <location>
        <position position="71"/>
    </location>
</feature>